<accession>A0A8J9X9R7</accession>
<dbReference type="AlphaFoldDB" id="A0A8J9X9R7"/>
<evidence type="ECO:0000256" key="1">
    <source>
        <dbReference type="SAM" id="MobiDB-lite"/>
    </source>
</evidence>
<feature type="compositionally biased region" description="Acidic residues" evidence="1">
    <location>
        <begin position="85"/>
        <end position="96"/>
    </location>
</feature>
<name>A0A8J9X9R7_PHATR</name>
<protein>
    <submittedName>
        <fullName evidence="2">Uncharacterized protein</fullName>
    </submittedName>
</protein>
<gene>
    <name evidence="2" type="ORF">PTTT1_LOCUS49946</name>
</gene>
<feature type="region of interest" description="Disordered" evidence="1">
    <location>
        <begin position="65"/>
        <end position="110"/>
    </location>
</feature>
<proteinExistence type="predicted"/>
<organism evidence="2">
    <name type="scientific">Phaeodactylum tricornutum</name>
    <name type="common">Diatom</name>
    <dbReference type="NCBI Taxonomy" id="2850"/>
    <lineage>
        <taxon>Eukaryota</taxon>
        <taxon>Sar</taxon>
        <taxon>Stramenopiles</taxon>
        <taxon>Ochrophyta</taxon>
        <taxon>Bacillariophyta</taxon>
        <taxon>Bacillariophyceae</taxon>
        <taxon>Bacillariophycidae</taxon>
        <taxon>Naviculales</taxon>
        <taxon>Phaeodactylaceae</taxon>
        <taxon>Phaeodactylum</taxon>
    </lineage>
</organism>
<dbReference type="Proteomes" id="UP000836788">
    <property type="component" value="Chromosome 7"/>
</dbReference>
<evidence type="ECO:0000313" key="2">
    <source>
        <dbReference type="EMBL" id="CAG9292937.1"/>
    </source>
</evidence>
<sequence>MKSETAGYKPRWAETLWLLTLGRSALVTVPVNAFVAPKFCTRTATPSRVGTQTCFRSSSAVPSRRRLSVPLGRTVLDNAKAPGEEKDDDNDEDESSSTENPYADPNYPDLEFINYDDPEYSVDQGEEMNTMSADSTEVEIEAMREDRRRRNDEFQFQTYYRDTLRDGGVFKGEWTVYRTATFLDDDEVPETGRVDANGMPRILEAPDVLHVISQAHKLTVKAPESDPFTMSVDAERIVHVQRLAEKEELGNPLMTPRREASETTSDGTAVQTAIDDRKVVNALYAPEQLSALDFRGTQGIMCVGNGYTTSVAVPLDNHPDGNTDPKGTLGPFAEYRTEVGIQTDAMRFRIKLDYAVLKKELGMTKGPPPPLRLKTMTVCRETVNEWPRMKEVRTKADQAILDALFGTVGAQGGLYDPPPVGGDIQATRYMLIPLEGRATVLFPYQLDQDDTFEKSGWVTSLDWTPGPLRFQVDRKVQGQKDLLCLRTLELSEVQSAEADQWRPRDGGEDMRQ</sequence>
<dbReference type="EMBL" id="OU594948">
    <property type="protein sequence ID" value="CAG9292937.1"/>
    <property type="molecule type" value="Genomic_DNA"/>
</dbReference>
<reference evidence="2" key="1">
    <citation type="submission" date="2022-02" db="EMBL/GenBank/DDBJ databases">
        <authorList>
            <person name="Giguere J D."/>
        </authorList>
    </citation>
    <scope>NUCLEOTIDE SEQUENCE</scope>
    <source>
        <strain evidence="2">CCAP 1055/1</strain>
    </source>
</reference>